<evidence type="ECO:0000313" key="5">
    <source>
        <dbReference type="Proteomes" id="UP000305238"/>
    </source>
</evidence>
<protein>
    <recommendedName>
        <fullName evidence="2">Anti-sigma factor antagonist</fullName>
    </recommendedName>
</protein>
<reference evidence="4 5" key="1">
    <citation type="submission" date="2019-05" db="EMBL/GenBank/DDBJ databases">
        <title>Draft genome sequence of Actinomadura geliboluensis A8036.</title>
        <authorList>
            <person name="Saricaoglu S."/>
            <person name="Isik K."/>
        </authorList>
    </citation>
    <scope>NUCLEOTIDE SEQUENCE [LARGE SCALE GENOMIC DNA]</scope>
    <source>
        <strain evidence="4 5">A8036</strain>
    </source>
</reference>
<dbReference type="PROSITE" id="PS50801">
    <property type="entry name" value="STAS"/>
    <property type="match status" value="1"/>
</dbReference>
<comment type="caution">
    <text evidence="4">The sequence shown here is derived from an EMBL/GenBank/DDBJ whole genome shotgun (WGS) entry which is preliminary data.</text>
</comment>
<dbReference type="PANTHER" id="PTHR33495:SF2">
    <property type="entry name" value="ANTI-SIGMA FACTOR ANTAGONIST TM_1081-RELATED"/>
    <property type="match status" value="1"/>
</dbReference>
<dbReference type="AlphaFoldDB" id="A0A5S4FRY6"/>
<dbReference type="OrthoDB" id="3483260at2"/>
<accession>A0A5S4FRY6</accession>
<keyword evidence="5" id="KW-1185">Reference proteome</keyword>
<organism evidence="4 5">
    <name type="scientific">Actinomadura geliboluensis</name>
    <dbReference type="NCBI Taxonomy" id="882440"/>
    <lineage>
        <taxon>Bacteria</taxon>
        <taxon>Bacillati</taxon>
        <taxon>Actinomycetota</taxon>
        <taxon>Actinomycetes</taxon>
        <taxon>Streptosporangiales</taxon>
        <taxon>Thermomonosporaceae</taxon>
        <taxon>Actinomadura</taxon>
    </lineage>
</organism>
<dbReference type="CDD" id="cd07043">
    <property type="entry name" value="STAS_anti-anti-sigma_factors"/>
    <property type="match status" value="1"/>
</dbReference>
<gene>
    <name evidence="4" type="ORF">ETD96_43515</name>
</gene>
<evidence type="ECO:0000256" key="2">
    <source>
        <dbReference type="RuleBase" id="RU003749"/>
    </source>
</evidence>
<dbReference type="InterPro" id="IPR003658">
    <property type="entry name" value="Anti-sigma_ant"/>
</dbReference>
<evidence type="ECO:0000256" key="1">
    <source>
        <dbReference type="ARBA" id="ARBA00009013"/>
    </source>
</evidence>
<proteinExistence type="inferred from homology"/>
<comment type="similarity">
    <text evidence="1 2">Belongs to the anti-sigma-factor antagonist family.</text>
</comment>
<dbReference type="InterPro" id="IPR002645">
    <property type="entry name" value="STAS_dom"/>
</dbReference>
<name>A0A5S4FRY6_9ACTN</name>
<dbReference type="GO" id="GO:0043856">
    <property type="term" value="F:anti-sigma factor antagonist activity"/>
    <property type="evidence" value="ECO:0007669"/>
    <property type="project" value="InterPro"/>
</dbReference>
<evidence type="ECO:0000259" key="3">
    <source>
        <dbReference type="PROSITE" id="PS50801"/>
    </source>
</evidence>
<dbReference type="NCBIfam" id="TIGR00377">
    <property type="entry name" value="ant_ant_sig"/>
    <property type="match status" value="1"/>
</dbReference>
<feature type="domain" description="STAS" evidence="3">
    <location>
        <begin position="14"/>
        <end position="123"/>
    </location>
</feature>
<dbReference type="InterPro" id="IPR036513">
    <property type="entry name" value="STAS_dom_sf"/>
</dbReference>
<dbReference type="Pfam" id="PF01740">
    <property type="entry name" value="STAS"/>
    <property type="match status" value="1"/>
</dbReference>
<dbReference type="EMBL" id="VCKZ01000688">
    <property type="protein sequence ID" value="TMR23393.1"/>
    <property type="molecule type" value="Genomic_DNA"/>
</dbReference>
<evidence type="ECO:0000313" key="4">
    <source>
        <dbReference type="EMBL" id="TMR23393.1"/>
    </source>
</evidence>
<dbReference type="Gene3D" id="3.30.750.24">
    <property type="entry name" value="STAS domain"/>
    <property type="match status" value="1"/>
</dbReference>
<sequence>MTGLPHAESSVRRLSAVVEMDGGWLTVELRGQLDVATAPALVDRVGKLIVQETPPRIALMLSQVSFCDSSGLNAFVRLCRQAEAAGGELVLVGPGPRLTERLRWTGLNGRIRVCKVLPKLPER</sequence>
<dbReference type="RefSeq" id="WP_138642314.1">
    <property type="nucleotide sequence ID" value="NZ_JASWDG010000047.1"/>
</dbReference>
<dbReference type="SUPFAM" id="SSF52091">
    <property type="entry name" value="SpoIIaa-like"/>
    <property type="match status" value="1"/>
</dbReference>
<dbReference type="PANTHER" id="PTHR33495">
    <property type="entry name" value="ANTI-SIGMA FACTOR ANTAGONIST TM_1081-RELATED-RELATED"/>
    <property type="match status" value="1"/>
</dbReference>
<dbReference type="Proteomes" id="UP000305238">
    <property type="component" value="Unassembled WGS sequence"/>
</dbReference>